<dbReference type="SUPFAM" id="SSF47413">
    <property type="entry name" value="lambda repressor-like DNA-binding domains"/>
    <property type="match status" value="1"/>
</dbReference>
<organism evidence="2 3">
    <name type="scientific">Paralysiella testudinis</name>
    <dbReference type="NCBI Taxonomy" id="2809020"/>
    <lineage>
        <taxon>Bacteria</taxon>
        <taxon>Pseudomonadati</taxon>
        <taxon>Pseudomonadota</taxon>
        <taxon>Betaproteobacteria</taxon>
        <taxon>Neisseriales</taxon>
        <taxon>Neisseriaceae</taxon>
        <taxon>Paralysiella</taxon>
    </lineage>
</organism>
<evidence type="ECO:0000313" key="3">
    <source>
        <dbReference type="Proteomes" id="UP000653156"/>
    </source>
</evidence>
<reference evidence="2" key="1">
    <citation type="submission" date="2021-02" db="EMBL/GenBank/DDBJ databases">
        <title>Neisseriaceae sp. 26B isolated from the cloaca of a Common Toad-headed Turtle (Mesoclemmys nasuta).</title>
        <authorList>
            <person name="Spergser J."/>
            <person name="Busse H.-J."/>
        </authorList>
    </citation>
    <scope>NUCLEOTIDE SEQUENCE</scope>
    <source>
        <strain evidence="2">26B</strain>
    </source>
</reference>
<gene>
    <name evidence="2" type="ORF">JQU52_10215</name>
</gene>
<keyword evidence="3" id="KW-1185">Reference proteome</keyword>
<dbReference type="Proteomes" id="UP000653156">
    <property type="component" value="Chromosome"/>
</dbReference>
<dbReference type="Gene3D" id="1.10.260.40">
    <property type="entry name" value="lambda repressor-like DNA-binding domains"/>
    <property type="match status" value="1"/>
</dbReference>
<protein>
    <submittedName>
        <fullName evidence="2">Helix-turn-helix transcriptional regulator</fullName>
    </submittedName>
</protein>
<sequence>MISNRLKQERERLGFTQAQFAGLGMITSRSQQNYETTERKPDAGYLAEIAKVGADVQYIVTGQYSETKLSNEEQQLLAAFRAASPQVRQFMLQGAQPVQTFVAGNVGQQIQAGDNANITHTKVKQRRKKVDGI</sequence>
<evidence type="ECO:0000259" key="1">
    <source>
        <dbReference type="SMART" id="SM00530"/>
    </source>
</evidence>
<dbReference type="InterPro" id="IPR010982">
    <property type="entry name" value="Lambda_DNA-bd_dom_sf"/>
</dbReference>
<proteinExistence type="predicted"/>
<dbReference type="KEGG" id="ptes:JQU52_10215"/>
<dbReference type="CDD" id="cd00093">
    <property type="entry name" value="HTH_XRE"/>
    <property type="match status" value="1"/>
</dbReference>
<dbReference type="RefSeq" id="WP_230338384.1">
    <property type="nucleotide sequence ID" value="NZ_CP069798.1"/>
</dbReference>
<dbReference type="SMART" id="SM00530">
    <property type="entry name" value="HTH_XRE"/>
    <property type="match status" value="1"/>
</dbReference>
<feature type="domain" description="HTH cro/C1-type" evidence="1">
    <location>
        <begin position="5"/>
        <end position="59"/>
    </location>
</feature>
<dbReference type="EMBL" id="CP069798">
    <property type="protein sequence ID" value="QRQ81095.1"/>
    <property type="molecule type" value="Genomic_DNA"/>
</dbReference>
<evidence type="ECO:0000313" key="2">
    <source>
        <dbReference type="EMBL" id="QRQ81095.1"/>
    </source>
</evidence>
<dbReference type="GO" id="GO:0003677">
    <property type="term" value="F:DNA binding"/>
    <property type="evidence" value="ECO:0007669"/>
    <property type="project" value="InterPro"/>
</dbReference>
<dbReference type="AlphaFoldDB" id="A0A892ZCR2"/>
<name>A0A892ZCR2_9NEIS</name>
<dbReference type="InterPro" id="IPR001387">
    <property type="entry name" value="Cro/C1-type_HTH"/>
</dbReference>
<accession>A0A892ZCR2</accession>